<keyword evidence="2" id="KW-1185">Reference proteome</keyword>
<dbReference type="EMBL" id="CALSDN010000007">
    <property type="protein sequence ID" value="CAH6721969.1"/>
    <property type="molecule type" value="Genomic_DNA"/>
</dbReference>
<evidence type="ECO:0000313" key="2">
    <source>
        <dbReference type="Proteomes" id="UP001152531"/>
    </source>
</evidence>
<organism evidence="1 2">
    <name type="scientific">[Candida] jaroonii</name>
    <dbReference type="NCBI Taxonomy" id="467808"/>
    <lineage>
        <taxon>Eukaryota</taxon>
        <taxon>Fungi</taxon>
        <taxon>Dikarya</taxon>
        <taxon>Ascomycota</taxon>
        <taxon>Saccharomycotina</taxon>
        <taxon>Pichiomycetes</taxon>
        <taxon>Debaryomycetaceae</taxon>
        <taxon>Yamadazyma</taxon>
    </lineage>
</organism>
<evidence type="ECO:0000313" key="1">
    <source>
        <dbReference type="EMBL" id="CAH6721969.1"/>
    </source>
</evidence>
<accession>A0ACA9YAA4</accession>
<protein>
    <submittedName>
        <fullName evidence="1">Uncharacterized protein</fullName>
    </submittedName>
</protein>
<dbReference type="Proteomes" id="UP001152531">
    <property type="component" value="Unassembled WGS sequence"/>
</dbReference>
<comment type="caution">
    <text evidence="1">The sequence shown here is derived from an EMBL/GenBank/DDBJ whole genome shotgun (WGS) entry which is preliminary data.</text>
</comment>
<name>A0ACA9YAA4_9ASCO</name>
<reference evidence="1" key="1">
    <citation type="submission" date="2022-06" db="EMBL/GenBank/DDBJ databases">
        <authorList>
            <person name="Legras J.-L."/>
            <person name="Devillers H."/>
            <person name="Grondin C."/>
        </authorList>
    </citation>
    <scope>NUCLEOTIDE SEQUENCE</scope>
    <source>
        <strain evidence="1">CLIB 1444</strain>
    </source>
</reference>
<gene>
    <name evidence="1" type="ORF">CLIB1444_07S06546</name>
</gene>
<sequence>MREGSLSSIEDFNDLTPEEFNEPKEFHGGDEDEPEMSEGHSYSDEPNNNLKPNVYFESDLVEEEGEKVVPKPSVFRNIWSSFRPDYITKHLDYESFKVIFRSWIQIWGSVFIMVIPKSMTWMGSGTYLLQIFGFIAPSGGGSIIANVFISVVASLGVSFGWVIVVIVQIITNRIRGSPTIEMIGSELISEGICTPENIEACLTQEMFSGRYLRTDCSVITAIGLFVGVVMLGFLQKINPLFKVVYILSIINISINLCYNVFIPTFSPLLITWPVVKTIYFALTIRIVAALVIFPETSNYGYFKGTIGVLKALKETNTNNYRFFQSMKPSELSFENYKNFKGEIVKIRASMIPSELNVFLSKGEVSYGRLGLGSMGEIRSTLKNLINVVSSFEYLYQLIDAKQNLSRGKTAIDRHRSIVSQLSEGAPVDGGRFKLFGSIHEVYKPVGEFEHQQRLNLIKERFHQTHSIINLKDLDHICDLLKPYFSPYFESSIETIGIITEWLEAANEYRFYTILDPKKHAETQKKLSEKIKACKEKQEANLCNIKNTEALEKYFSKKSKDEETMLSLISTASFVTFFLATQTESELKLLDTLVTIDEQCPKPSFLTFFNTSPFDRSENIYHAMDNEEPNENIPSFSSKIQNRNPDAMAPSNYFHIIGAKVLKVYNAFYDDLLWFWIRSGCLTVITAVPFFCKTTAHWYFENRLVWIVIMCAVSTAQYTGETIYTFGAKMVYSFFGCVVGMVAWYISTGNGHGNSYGFTVVTAFLFLYLIFYRHFSKHQTLVPQILYPVTATLVLGTSWVDGNLSTNLVDVGEGFKPAYLRFISVIIGLCVGFLASVIPRPKSSKVAIRKILSHIIDEIGDIHCSVSSFALRRINSPNFHITTRHDPIIEKLRALLLKMASTAALTIPIDHEISITGNWPNEKYKNLQANITDIIQLYTILLIMLDKIEDTRGWIGHIINRSGWYDVDMNADLLALIHMCSRSLRWKSALPKITQATLSLKHFDLLREQWGINKFSLNERFYNSNSIVRDMEEELERKSVSTNKSLHQSMVENLDYDKLFGHDGNISIVALLVCHMIYMKIDQVVIIVKSLVGEKYDLDNELFTWRNNDEFKQDYKLE</sequence>
<proteinExistence type="predicted"/>